<organism evidence="1 2">
    <name type="scientific">Salix dunnii</name>
    <dbReference type="NCBI Taxonomy" id="1413687"/>
    <lineage>
        <taxon>Eukaryota</taxon>
        <taxon>Viridiplantae</taxon>
        <taxon>Streptophyta</taxon>
        <taxon>Embryophyta</taxon>
        <taxon>Tracheophyta</taxon>
        <taxon>Spermatophyta</taxon>
        <taxon>Magnoliopsida</taxon>
        <taxon>eudicotyledons</taxon>
        <taxon>Gunneridae</taxon>
        <taxon>Pentapetalae</taxon>
        <taxon>rosids</taxon>
        <taxon>fabids</taxon>
        <taxon>Malpighiales</taxon>
        <taxon>Salicaceae</taxon>
        <taxon>Saliceae</taxon>
        <taxon>Salix</taxon>
    </lineage>
</organism>
<dbReference type="EMBL" id="JADGMS010000002">
    <property type="protein sequence ID" value="KAF9687586.1"/>
    <property type="molecule type" value="Genomic_DNA"/>
</dbReference>
<dbReference type="AlphaFoldDB" id="A0A835TGT2"/>
<evidence type="ECO:0000313" key="2">
    <source>
        <dbReference type="Proteomes" id="UP000657918"/>
    </source>
</evidence>
<evidence type="ECO:0000313" key="1">
    <source>
        <dbReference type="EMBL" id="KAF9687586.1"/>
    </source>
</evidence>
<comment type="caution">
    <text evidence="1">The sequence shown here is derived from an EMBL/GenBank/DDBJ whole genome shotgun (WGS) entry which is preliminary data.</text>
</comment>
<accession>A0A835TGT2</accession>
<dbReference type="Proteomes" id="UP000657918">
    <property type="component" value="Unassembled WGS sequence"/>
</dbReference>
<name>A0A835TGT2_9ROSI</name>
<protein>
    <submittedName>
        <fullName evidence="1">Uncharacterized protein</fullName>
    </submittedName>
</protein>
<sequence length="136" mass="15162">MSLPFLPCSLVTTTLDAKLEVEDAEARVLKDGEKNRRWSCKHEEKETEGVVTEYGRSELLLLVLIPEPLSLFLLLTTLMFCVPACIDHRGTPESPPRTCTLENVEGAICSTLQQLLSLLPRFVGGGNQPKMLIFFD</sequence>
<proteinExistence type="predicted"/>
<reference evidence="1 2" key="1">
    <citation type="submission" date="2020-10" db="EMBL/GenBank/DDBJ databases">
        <title>Plant Genome Project.</title>
        <authorList>
            <person name="Zhang R.-G."/>
        </authorList>
    </citation>
    <scope>NUCLEOTIDE SEQUENCE [LARGE SCALE GENOMIC DNA]</scope>
    <source>
        <strain evidence="1">FAFU-HL-1</strain>
        <tissue evidence="1">Leaf</tissue>
    </source>
</reference>
<keyword evidence="2" id="KW-1185">Reference proteome</keyword>
<gene>
    <name evidence="1" type="ORF">SADUNF_Sadunf02G0108800</name>
</gene>